<dbReference type="Pfam" id="PF00072">
    <property type="entry name" value="Response_reg"/>
    <property type="match status" value="1"/>
</dbReference>
<dbReference type="Gene3D" id="1.10.3210.10">
    <property type="entry name" value="Hypothetical protein af1432"/>
    <property type="match status" value="1"/>
</dbReference>
<sequence>MTNFSVLIVDDSKIVRTQMRSILNSVQFEGEKLEIEEAEGFEDFKRKYQPGKYALVLTDLVMEDELSGIKVVNHIRHELGDAKTRIVLMTANPEKVPLELLENDCDVNYFLEKKTLSELSLKISVIAMLKAYKNVIAFERALGAIENIVESSKAQPLEESLIQTFFQIRSFLLLKNPAFEVGGVIFLDGVKIFPPEFVARQKAVNSYKHVFETDILGKRVKMEVTSSKRLSDVDVDYINSLLSSLKRAYFYSEMSEIESDLVLRLANLIEVRSEETGNHVKRVAEISYLLAIQSGFDPSQANLLRQASALHDIGKVGIPDHILNKPGKLDEKEFAIIKEHTLIGFEILRNSRLKTFELGALVALQHHERWDGTGYPYGLCGNEIALEARIVELADVFEALTHDRCYRPAWPVEKAVEYITEMSGKHFDPNLVEVFRKKLRDVLDIIKAFRD</sequence>
<dbReference type="PROSITE" id="PS51831">
    <property type="entry name" value="HD"/>
    <property type="match status" value="1"/>
</dbReference>
<keyword evidence="1" id="KW-0597">Phosphoprotein</keyword>
<proteinExistence type="predicted"/>
<evidence type="ECO:0000259" key="4">
    <source>
        <dbReference type="PROSITE" id="PS51832"/>
    </source>
</evidence>
<dbReference type="InterPro" id="IPR037522">
    <property type="entry name" value="HD_GYP_dom"/>
</dbReference>
<gene>
    <name evidence="5" type="ORF">ENT77_08150</name>
</gene>
<dbReference type="GO" id="GO:0000160">
    <property type="term" value="P:phosphorelay signal transduction system"/>
    <property type="evidence" value="ECO:0007669"/>
    <property type="project" value="InterPro"/>
</dbReference>
<dbReference type="PROSITE" id="PS50110">
    <property type="entry name" value="RESPONSE_REGULATORY"/>
    <property type="match status" value="1"/>
</dbReference>
<dbReference type="EMBL" id="DSZY01000038">
    <property type="protein sequence ID" value="HGU41151.1"/>
    <property type="molecule type" value="Genomic_DNA"/>
</dbReference>
<dbReference type="InterPro" id="IPR006674">
    <property type="entry name" value="HD_domain"/>
</dbReference>
<dbReference type="SMART" id="SM00448">
    <property type="entry name" value="REC"/>
    <property type="match status" value="1"/>
</dbReference>
<dbReference type="PROSITE" id="PS51832">
    <property type="entry name" value="HD_GYP"/>
    <property type="match status" value="1"/>
</dbReference>
<name>A0A7C4WAN0_9BACT</name>
<dbReference type="InterPro" id="IPR052020">
    <property type="entry name" value="Cyclic_di-GMP/3'3'-cGAMP_PDE"/>
</dbReference>
<dbReference type="InterPro" id="IPR001789">
    <property type="entry name" value="Sig_transdc_resp-reg_receiver"/>
</dbReference>
<evidence type="ECO:0000259" key="2">
    <source>
        <dbReference type="PROSITE" id="PS50110"/>
    </source>
</evidence>
<feature type="domain" description="HD-GYP" evidence="4">
    <location>
        <begin position="254"/>
        <end position="451"/>
    </location>
</feature>
<dbReference type="Gene3D" id="3.40.50.2300">
    <property type="match status" value="1"/>
</dbReference>
<evidence type="ECO:0000259" key="3">
    <source>
        <dbReference type="PROSITE" id="PS51831"/>
    </source>
</evidence>
<protein>
    <submittedName>
        <fullName evidence="5">Response regulator</fullName>
    </submittedName>
</protein>
<evidence type="ECO:0000256" key="1">
    <source>
        <dbReference type="PROSITE-ProRule" id="PRU00169"/>
    </source>
</evidence>
<feature type="modified residue" description="4-aspartylphosphate" evidence="1">
    <location>
        <position position="59"/>
    </location>
</feature>
<dbReference type="PANTHER" id="PTHR45228:SF9">
    <property type="entry name" value="3'3'-CGAMP-SPECIFIC PHOSPHODIESTERASE 2"/>
    <property type="match status" value="1"/>
</dbReference>
<feature type="domain" description="Response regulatory" evidence="2">
    <location>
        <begin position="5"/>
        <end position="128"/>
    </location>
</feature>
<evidence type="ECO:0000313" key="5">
    <source>
        <dbReference type="EMBL" id="HGU41151.1"/>
    </source>
</evidence>
<dbReference type="AlphaFoldDB" id="A0A7C4WAN0"/>
<reference evidence="5" key="1">
    <citation type="journal article" date="2020" name="mSystems">
        <title>Genome- and Community-Level Interaction Insights into Carbon Utilization and Element Cycling Functions of Hydrothermarchaeota in Hydrothermal Sediment.</title>
        <authorList>
            <person name="Zhou Z."/>
            <person name="Liu Y."/>
            <person name="Xu W."/>
            <person name="Pan J."/>
            <person name="Luo Z.H."/>
            <person name="Li M."/>
        </authorList>
    </citation>
    <scope>NUCLEOTIDE SEQUENCE [LARGE SCALE GENOMIC DNA]</scope>
    <source>
        <strain evidence="5">SpSt-609</strain>
    </source>
</reference>
<accession>A0A7C4WAN0</accession>
<dbReference type="Pfam" id="PF13487">
    <property type="entry name" value="HD_5"/>
    <property type="match status" value="1"/>
</dbReference>
<comment type="caution">
    <text evidence="5">The sequence shown here is derived from an EMBL/GenBank/DDBJ whole genome shotgun (WGS) entry which is preliminary data.</text>
</comment>
<organism evidence="5">
    <name type="scientific">Fervidobacterium thailandense</name>
    <dbReference type="NCBI Taxonomy" id="1008305"/>
    <lineage>
        <taxon>Bacteria</taxon>
        <taxon>Thermotogati</taxon>
        <taxon>Thermotogota</taxon>
        <taxon>Thermotogae</taxon>
        <taxon>Thermotogales</taxon>
        <taxon>Fervidobacteriaceae</taxon>
        <taxon>Fervidobacterium</taxon>
    </lineage>
</organism>
<dbReference type="SUPFAM" id="SSF109604">
    <property type="entry name" value="HD-domain/PDEase-like"/>
    <property type="match status" value="1"/>
</dbReference>
<dbReference type="SMART" id="SM00471">
    <property type="entry name" value="HDc"/>
    <property type="match status" value="1"/>
</dbReference>
<feature type="domain" description="HD" evidence="3">
    <location>
        <begin position="276"/>
        <end position="400"/>
    </location>
</feature>
<dbReference type="CDD" id="cd00077">
    <property type="entry name" value="HDc"/>
    <property type="match status" value="1"/>
</dbReference>
<dbReference type="InterPro" id="IPR003607">
    <property type="entry name" value="HD/PDEase_dom"/>
</dbReference>
<dbReference type="InterPro" id="IPR011006">
    <property type="entry name" value="CheY-like_superfamily"/>
</dbReference>
<dbReference type="CDD" id="cd00156">
    <property type="entry name" value="REC"/>
    <property type="match status" value="1"/>
</dbReference>
<dbReference type="PANTHER" id="PTHR45228">
    <property type="entry name" value="CYCLIC DI-GMP PHOSPHODIESTERASE TM_0186-RELATED"/>
    <property type="match status" value="1"/>
</dbReference>
<dbReference type="SUPFAM" id="SSF52172">
    <property type="entry name" value="CheY-like"/>
    <property type="match status" value="1"/>
</dbReference>